<organism evidence="1">
    <name type="scientific">bioreactor metagenome</name>
    <dbReference type="NCBI Taxonomy" id="1076179"/>
    <lineage>
        <taxon>unclassified sequences</taxon>
        <taxon>metagenomes</taxon>
        <taxon>ecological metagenomes</taxon>
    </lineage>
</organism>
<name>A0A645EPZ7_9ZZZZ</name>
<accession>A0A645EPZ7</accession>
<protein>
    <submittedName>
        <fullName evidence="1">Uncharacterized protein</fullName>
    </submittedName>
</protein>
<comment type="caution">
    <text evidence="1">The sequence shown here is derived from an EMBL/GenBank/DDBJ whole genome shotgun (WGS) entry which is preliminary data.</text>
</comment>
<reference evidence="1" key="1">
    <citation type="submission" date="2019-08" db="EMBL/GenBank/DDBJ databases">
        <authorList>
            <person name="Kucharzyk K."/>
            <person name="Murdoch R.W."/>
            <person name="Higgins S."/>
            <person name="Loffler F."/>
        </authorList>
    </citation>
    <scope>NUCLEOTIDE SEQUENCE</scope>
</reference>
<evidence type="ECO:0000313" key="1">
    <source>
        <dbReference type="EMBL" id="MPN03897.1"/>
    </source>
</evidence>
<dbReference type="EMBL" id="VSSQ01049814">
    <property type="protein sequence ID" value="MPN03897.1"/>
    <property type="molecule type" value="Genomic_DNA"/>
</dbReference>
<sequence length="97" mass="10535">MLGILADRLFFLLGQLPCKTGVDSRLLGDGLGGALVVSGEHDRADVEFLQFAYGLLGLLSQRIRNCNDSHHLLFSGYEQRGFALVGELGKLVFDLVA</sequence>
<dbReference type="AlphaFoldDB" id="A0A645EPZ7"/>
<gene>
    <name evidence="1" type="ORF">SDC9_151132</name>
</gene>
<proteinExistence type="predicted"/>